<dbReference type="Gene3D" id="3.10.450.50">
    <property type="match status" value="1"/>
</dbReference>
<comment type="function">
    <text evidence="1">Has a role in nuclear-cytoplasmic transport of proteins and mRNAs.</text>
</comment>
<accession>A0ABU7BBW1</accession>
<name>A0ABU7BBW1_9TELE</name>
<dbReference type="PANTHER" id="PTHR12612">
    <property type="entry name" value="NUCLEAR TRANSPORT FACTOR 2"/>
    <property type="match status" value="1"/>
</dbReference>
<dbReference type="InterPro" id="IPR045875">
    <property type="entry name" value="NTF2"/>
</dbReference>
<dbReference type="CDD" id="cd00780">
    <property type="entry name" value="NTF2"/>
    <property type="match status" value="1"/>
</dbReference>
<feature type="domain" description="NTF2" evidence="2">
    <location>
        <begin position="30"/>
        <end position="139"/>
    </location>
</feature>
<dbReference type="SUPFAM" id="SSF54427">
    <property type="entry name" value="NTF2-like"/>
    <property type="match status" value="1"/>
</dbReference>
<dbReference type="InterPro" id="IPR018222">
    <property type="entry name" value="Nuclear_transport_factor_2_euk"/>
</dbReference>
<evidence type="ECO:0000313" key="4">
    <source>
        <dbReference type="Proteomes" id="UP001345963"/>
    </source>
</evidence>
<evidence type="ECO:0000259" key="2">
    <source>
        <dbReference type="PROSITE" id="PS50177"/>
    </source>
</evidence>
<dbReference type="InterPro" id="IPR032710">
    <property type="entry name" value="NTF2-like_dom_sf"/>
</dbReference>
<sequence length="139" mass="16032">MTNSCIFYLLNFYRSKVFFMAGEKEIWQKIGEGFVQEYYNQFDNTNRMGLANLYSPEACLTWEGSPFQGREAIANKLVSLPFKRIKHIITEQDSQPTIDSCILIMVFGQLQVNQAVPLSLKVLPINILRHVTYTCPMLL</sequence>
<dbReference type="InterPro" id="IPR002075">
    <property type="entry name" value="NTF2_dom"/>
</dbReference>
<dbReference type="Proteomes" id="UP001345963">
    <property type="component" value="Unassembled WGS sequence"/>
</dbReference>
<dbReference type="PROSITE" id="PS50177">
    <property type="entry name" value="NTF2_DOMAIN"/>
    <property type="match status" value="1"/>
</dbReference>
<protein>
    <recommendedName>
        <fullName evidence="1">NTF2-related export protein</fullName>
    </recommendedName>
</protein>
<organism evidence="3 4">
    <name type="scientific">Ataeniobius toweri</name>
    <dbReference type="NCBI Taxonomy" id="208326"/>
    <lineage>
        <taxon>Eukaryota</taxon>
        <taxon>Metazoa</taxon>
        <taxon>Chordata</taxon>
        <taxon>Craniata</taxon>
        <taxon>Vertebrata</taxon>
        <taxon>Euteleostomi</taxon>
        <taxon>Actinopterygii</taxon>
        <taxon>Neopterygii</taxon>
        <taxon>Teleostei</taxon>
        <taxon>Neoteleostei</taxon>
        <taxon>Acanthomorphata</taxon>
        <taxon>Ovalentaria</taxon>
        <taxon>Atherinomorphae</taxon>
        <taxon>Cyprinodontiformes</taxon>
        <taxon>Goodeidae</taxon>
        <taxon>Ataeniobius</taxon>
    </lineage>
</organism>
<keyword evidence="1" id="KW-0539">Nucleus</keyword>
<evidence type="ECO:0000313" key="3">
    <source>
        <dbReference type="EMBL" id="MED6247140.1"/>
    </source>
</evidence>
<proteinExistence type="predicted"/>
<keyword evidence="4" id="KW-1185">Reference proteome</keyword>
<evidence type="ECO:0000256" key="1">
    <source>
        <dbReference type="RuleBase" id="RU369002"/>
    </source>
</evidence>
<comment type="caution">
    <text evidence="3">The sequence shown here is derived from an EMBL/GenBank/DDBJ whole genome shotgun (WGS) entry which is preliminary data.</text>
</comment>
<keyword evidence="1" id="KW-0963">Cytoplasm</keyword>
<comment type="subcellular location">
    <subcellularLocation>
        <location evidence="1">Cytoplasm</location>
    </subcellularLocation>
    <subcellularLocation>
        <location evidence="1">Nucleus</location>
    </subcellularLocation>
</comment>
<dbReference type="EMBL" id="JAHUTI010048308">
    <property type="protein sequence ID" value="MED6247140.1"/>
    <property type="molecule type" value="Genomic_DNA"/>
</dbReference>
<gene>
    <name evidence="3" type="ORF">ATANTOWER_031653</name>
</gene>
<dbReference type="Pfam" id="PF02136">
    <property type="entry name" value="NTF2"/>
    <property type="match status" value="1"/>
</dbReference>
<reference evidence="3 4" key="1">
    <citation type="submission" date="2021-07" db="EMBL/GenBank/DDBJ databases">
        <authorList>
            <person name="Palmer J.M."/>
        </authorList>
    </citation>
    <scope>NUCLEOTIDE SEQUENCE [LARGE SCALE GENOMIC DNA]</scope>
    <source>
        <strain evidence="3 4">AT_MEX2019</strain>
        <tissue evidence="3">Muscle</tissue>
    </source>
</reference>
<keyword evidence="1" id="KW-0813">Transport</keyword>
<keyword evidence="1" id="KW-0653">Protein transport</keyword>